<dbReference type="PANTHER" id="PTHR34390:SF2">
    <property type="entry name" value="SUCCINATE TRANSPORTER SUBUNIT YJJP-RELATED"/>
    <property type="match status" value="1"/>
</dbReference>
<gene>
    <name evidence="10" type="ORF">BKA23_1475</name>
</gene>
<feature type="compositionally biased region" description="Low complexity" evidence="7">
    <location>
        <begin position="388"/>
        <end position="426"/>
    </location>
</feature>
<evidence type="ECO:0000256" key="8">
    <source>
        <dbReference type="SAM" id="Phobius"/>
    </source>
</evidence>
<organism evidence="10 11">
    <name type="scientific">Rudaeicoccus suwonensis</name>
    <dbReference type="NCBI Taxonomy" id="657409"/>
    <lineage>
        <taxon>Bacteria</taxon>
        <taxon>Bacillati</taxon>
        <taxon>Actinomycetota</taxon>
        <taxon>Actinomycetes</taxon>
        <taxon>Micrococcales</taxon>
        <taxon>Dermacoccaceae</taxon>
        <taxon>Rudaeicoccus</taxon>
    </lineage>
</organism>
<proteinExistence type="inferred from homology"/>
<dbReference type="Pfam" id="PF06738">
    <property type="entry name" value="ThrE"/>
    <property type="match status" value="1"/>
</dbReference>
<dbReference type="Proteomes" id="UP000318297">
    <property type="component" value="Unassembled WGS sequence"/>
</dbReference>
<evidence type="ECO:0000259" key="9">
    <source>
        <dbReference type="Pfam" id="PF06738"/>
    </source>
</evidence>
<keyword evidence="3 8" id="KW-0812">Transmembrane</keyword>
<feature type="transmembrane region" description="Helical" evidence="8">
    <location>
        <begin position="179"/>
        <end position="196"/>
    </location>
</feature>
<feature type="transmembrane region" description="Helical" evidence="8">
    <location>
        <begin position="276"/>
        <end position="294"/>
    </location>
</feature>
<dbReference type="InterPro" id="IPR050539">
    <property type="entry name" value="ThrE_Dicarb/AminoAcid_Exp"/>
</dbReference>
<evidence type="ECO:0000313" key="11">
    <source>
        <dbReference type="Proteomes" id="UP000318297"/>
    </source>
</evidence>
<evidence type="ECO:0000256" key="7">
    <source>
        <dbReference type="SAM" id="MobiDB-lite"/>
    </source>
</evidence>
<feature type="region of interest" description="Disordered" evidence="7">
    <location>
        <begin position="371"/>
        <end position="434"/>
    </location>
</feature>
<keyword evidence="11" id="KW-1185">Reference proteome</keyword>
<evidence type="ECO:0000256" key="5">
    <source>
        <dbReference type="ARBA" id="ARBA00023136"/>
    </source>
</evidence>
<dbReference type="GO" id="GO:0015744">
    <property type="term" value="P:succinate transport"/>
    <property type="evidence" value="ECO:0007669"/>
    <property type="project" value="TreeGrafter"/>
</dbReference>
<sequence>MTNAAAPPPSDDVATPDVTRDCLLQVGAALLAGAAPVPDVEAQLTRLGARMGVSHVRVAATPTGVFVATTPDQVVGFESVSETLRFEQMTRVQQVVDNLGSGQMRAADAVAELADIEAMPASRPGWLCDLAILPISVGICAILQPTWRDLVVTAAGALLVAVIVMIGHRSTLVRTLQPLLASFGVGCVVLTAAQWWPLEGTLRTLVCSIAVLLPGSMIVTGMSEVASGAAVAGTARLVSGGVQLVLFAVGVFTAVAATGVGLDALTNVRASDLGPIAPFAGVALVGAGIVVNVAASRPAIPWICGVLVLTFGTQWLVQNTGESHSEGWPAVRSRRPRRRWCIVSRADHCASWSSCRPSGCWCPAASACSAPRSSQRATPASRRSRPLSAPWSQWQQARSSAAPRAAPSNAPWIRHGSPRPSSTRPTWSATNLLP</sequence>
<dbReference type="PANTHER" id="PTHR34390">
    <property type="entry name" value="UPF0442 PROTEIN YJJB-RELATED"/>
    <property type="match status" value="1"/>
</dbReference>
<protein>
    <submittedName>
        <fullName evidence="10">Uncharacterized membrane protein YjjP (DUF1212 family)</fullName>
    </submittedName>
</protein>
<comment type="subcellular location">
    <subcellularLocation>
        <location evidence="1">Cell membrane</location>
        <topology evidence="1">Multi-pass membrane protein</topology>
    </subcellularLocation>
</comment>
<feature type="transmembrane region" description="Helical" evidence="8">
    <location>
        <begin position="150"/>
        <end position="167"/>
    </location>
</feature>
<evidence type="ECO:0000313" key="10">
    <source>
        <dbReference type="EMBL" id="TWE12660.1"/>
    </source>
</evidence>
<name>A0A561EAL9_9MICO</name>
<dbReference type="GO" id="GO:0022857">
    <property type="term" value="F:transmembrane transporter activity"/>
    <property type="evidence" value="ECO:0007669"/>
    <property type="project" value="InterPro"/>
</dbReference>
<comment type="similarity">
    <text evidence="6">Belongs to the ThrE exporter (TC 2.A.79) family.</text>
</comment>
<dbReference type="InterPro" id="IPR010619">
    <property type="entry name" value="ThrE-like_N"/>
</dbReference>
<evidence type="ECO:0000256" key="6">
    <source>
        <dbReference type="ARBA" id="ARBA00034125"/>
    </source>
</evidence>
<keyword evidence="4 8" id="KW-1133">Transmembrane helix</keyword>
<evidence type="ECO:0000256" key="2">
    <source>
        <dbReference type="ARBA" id="ARBA00022475"/>
    </source>
</evidence>
<dbReference type="GO" id="GO:0005886">
    <property type="term" value="C:plasma membrane"/>
    <property type="evidence" value="ECO:0007669"/>
    <property type="project" value="UniProtKB-SubCell"/>
</dbReference>
<comment type="caution">
    <text evidence="10">The sequence shown here is derived from an EMBL/GenBank/DDBJ whole genome shotgun (WGS) entry which is preliminary data.</text>
</comment>
<dbReference type="AlphaFoldDB" id="A0A561EAL9"/>
<evidence type="ECO:0000256" key="4">
    <source>
        <dbReference type="ARBA" id="ARBA00022989"/>
    </source>
</evidence>
<keyword evidence="5 8" id="KW-0472">Membrane</keyword>
<feature type="transmembrane region" description="Helical" evidence="8">
    <location>
        <begin position="202"/>
        <end position="222"/>
    </location>
</feature>
<evidence type="ECO:0000256" key="3">
    <source>
        <dbReference type="ARBA" id="ARBA00022692"/>
    </source>
</evidence>
<feature type="transmembrane region" description="Helical" evidence="8">
    <location>
        <begin position="234"/>
        <end position="256"/>
    </location>
</feature>
<evidence type="ECO:0000256" key="1">
    <source>
        <dbReference type="ARBA" id="ARBA00004651"/>
    </source>
</evidence>
<dbReference type="EMBL" id="VIVQ01000001">
    <property type="protein sequence ID" value="TWE12660.1"/>
    <property type="molecule type" value="Genomic_DNA"/>
</dbReference>
<keyword evidence="2" id="KW-1003">Cell membrane</keyword>
<reference evidence="10 11" key="1">
    <citation type="submission" date="2019-06" db="EMBL/GenBank/DDBJ databases">
        <title>Sequencing the genomes of 1000 actinobacteria strains.</title>
        <authorList>
            <person name="Klenk H.-P."/>
        </authorList>
    </citation>
    <scope>NUCLEOTIDE SEQUENCE [LARGE SCALE GENOMIC DNA]</scope>
    <source>
        <strain evidence="10 11">DSM 19560</strain>
    </source>
</reference>
<dbReference type="RefSeq" id="WP_170226412.1">
    <property type="nucleotide sequence ID" value="NZ_VIVQ01000001.1"/>
</dbReference>
<feature type="domain" description="Threonine/serine exporter-like N-terminal" evidence="9">
    <location>
        <begin position="22"/>
        <end position="255"/>
    </location>
</feature>
<accession>A0A561EAL9</accession>